<dbReference type="EMBL" id="VIFM01000259">
    <property type="protein sequence ID" value="TQF10374.1"/>
    <property type="molecule type" value="Genomic_DNA"/>
</dbReference>
<keyword evidence="1" id="KW-0472">Membrane</keyword>
<dbReference type="Pfam" id="PF14087">
    <property type="entry name" value="DUF4267"/>
    <property type="match status" value="1"/>
</dbReference>
<comment type="caution">
    <text evidence="2">The sequence shown here is derived from an EMBL/GenBank/DDBJ whole genome shotgun (WGS) entry which is preliminary data.</text>
</comment>
<proteinExistence type="predicted"/>
<evidence type="ECO:0000256" key="1">
    <source>
        <dbReference type="SAM" id="Phobius"/>
    </source>
</evidence>
<keyword evidence="3" id="KW-1185">Reference proteome</keyword>
<feature type="transmembrane region" description="Helical" evidence="1">
    <location>
        <begin position="56"/>
        <end position="76"/>
    </location>
</feature>
<protein>
    <submittedName>
        <fullName evidence="2">DUF4267 domain-containing protein</fullName>
    </submittedName>
</protein>
<dbReference type="RefSeq" id="WP_141647830.1">
    <property type="nucleotide sequence ID" value="NZ_VIFM01000259.1"/>
</dbReference>
<feature type="transmembrane region" description="Helical" evidence="1">
    <location>
        <begin position="83"/>
        <end position="103"/>
    </location>
</feature>
<name>A0A540WPM1_9BACT</name>
<keyword evidence="1" id="KW-1133">Transmembrane helix</keyword>
<sequence>MNPNPSNLSWKLTSPTALFTLLLGVFMLYLSVGGVLDPVGAATGFGLPLTGSEAIPWMHIKAGRDLGLGLAIFALVATRQRQAAGVFVLATIVMPTVDALTVMQNGASLAYALMVHGSAAVYGVVLATALLRPRHPSQAVLPENGVR</sequence>
<keyword evidence="1" id="KW-0812">Transmembrane</keyword>
<accession>A0A540WPM1</accession>
<feature type="transmembrane region" description="Helical" evidence="1">
    <location>
        <begin position="12"/>
        <end position="36"/>
    </location>
</feature>
<gene>
    <name evidence="2" type="ORF">FJV41_39740</name>
</gene>
<organism evidence="2 3">
    <name type="scientific">Myxococcus llanfairpwllgwyngyllgogerychwyrndrobwllllantysiliogogogochensis</name>
    <dbReference type="NCBI Taxonomy" id="2590453"/>
    <lineage>
        <taxon>Bacteria</taxon>
        <taxon>Pseudomonadati</taxon>
        <taxon>Myxococcota</taxon>
        <taxon>Myxococcia</taxon>
        <taxon>Myxococcales</taxon>
        <taxon>Cystobacterineae</taxon>
        <taxon>Myxococcaceae</taxon>
        <taxon>Myxococcus</taxon>
    </lineage>
</organism>
<evidence type="ECO:0000313" key="2">
    <source>
        <dbReference type="EMBL" id="TQF10374.1"/>
    </source>
</evidence>
<dbReference type="AlphaFoldDB" id="A0A540WPM1"/>
<reference evidence="2 3" key="1">
    <citation type="submission" date="2019-06" db="EMBL/GenBank/DDBJ databases">
        <authorList>
            <person name="Livingstone P."/>
            <person name="Whitworth D."/>
        </authorList>
    </citation>
    <scope>NUCLEOTIDE SEQUENCE [LARGE SCALE GENOMIC DNA]</scope>
    <source>
        <strain evidence="2 3">AM401</strain>
    </source>
</reference>
<evidence type="ECO:0000313" key="3">
    <source>
        <dbReference type="Proteomes" id="UP000315369"/>
    </source>
</evidence>
<dbReference type="InterPro" id="IPR025363">
    <property type="entry name" value="DUF4267"/>
</dbReference>
<feature type="transmembrane region" description="Helical" evidence="1">
    <location>
        <begin position="109"/>
        <end position="131"/>
    </location>
</feature>
<dbReference type="Proteomes" id="UP000315369">
    <property type="component" value="Unassembled WGS sequence"/>
</dbReference>
<dbReference type="OrthoDB" id="5383095at2"/>